<dbReference type="AlphaFoldDB" id="A0AAD7D993"/>
<keyword evidence="2" id="KW-1185">Reference proteome</keyword>
<evidence type="ECO:0000313" key="1">
    <source>
        <dbReference type="EMBL" id="KAJ7686060.1"/>
    </source>
</evidence>
<name>A0AAD7D993_MYCRO</name>
<gene>
    <name evidence="1" type="ORF">B0H17DRAFT_1304806</name>
</gene>
<dbReference type="Proteomes" id="UP001221757">
    <property type="component" value="Unassembled WGS sequence"/>
</dbReference>
<sequence length="135" mass="15277">ILFVVQWVASNRPGFPHLDTVKYRNISIITTLNIYRDTINELGVRRFAEDTSQELVKNFSVDKLSTRAVDKKNGHNVSRHTSNSQHMGPSLQKVLWSALPSTTNKHIPGCLNLCVGMPILIKLNESESQRARRPL</sequence>
<protein>
    <submittedName>
        <fullName evidence="1">Uncharacterized protein</fullName>
    </submittedName>
</protein>
<proteinExistence type="predicted"/>
<feature type="non-terminal residue" evidence="1">
    <location>
        <position position="135"/>
    </location>
</feature>
<organism evidence="1 2">
    <name type="scientific">Mycena rosella</name>
    <name type="common">Pink bonnet</name>
    <name type="synonym">Agaricus rosellus</name>
    <dbReference type="NCBI Taxonomy" id="1033263"/>
    <lineage>
        <taxon>Eukaryota</taxon>
        <taxon>Fungi</taxon>
        <taxon>Dikarya</taxon>
        <taxon>Basidiomycota</taxon>
        <taxon>Agaricomycotina</taxon>
        <taxon>Agaricomycetes</taxon>
        <taxon>Agaricomycetidae</taxon>
        <taxon>Agaricales</taxon>
        <taxon>Marasmiineae</taxon>
        <taxon>Mycenaceae</taxon>
        <taxon>Mycena</taxon>
    </lineage>
</organism>
<reference evidence="1" key="1">
    <citation type="submission" date="2023-03" db="EMBL/GenBank/DDBJ databases">
        <title>Massive genome expansion in bonnet fungi (Mycena s.s.) driven by repeated elements and novel gene families across ecological guilds.</title>
        <authorList>
            <consortium name="Lawrence Berkeley National Laboratory"/>
            <person name="Harder C.B."/>
            <person name="Miyauchi S."/>
            <person name="Viragh M."/>
            <person name="Kuo A."/>
            <person name="Thoen E."/>
            <person name="Andreopoulos B."/>
            <person name="Lu D."/>
            <person name="Skrede I."/>
            <person name="Drula E."/>
            <person name="Henrissat B."/>
            <person name="Morin E."/>
            <person name="Kohler A."/>
            <person name="Barry K."/>
            <person name="LaButti K."/>
            <person name="Morin E."/>
            <person name="Salamov A."/>
            <person name="Lipzen A."/>
            <person name="Mereny Z."/>
            <person name="Hegedus B."/>
            <person name="Baldrian P."/>
            <person name="Stursova M."/>
            <person name="Weitz H."/>
            <person name="Taylor A."/>
            <person name="Grigoriev I.V."/>
            <person name="Nagy L.G."/>
            <person name="Martin F."/>
            <person name="Kauserud H."/>
        </authorList>
    </citation>
    <scope>NUCLEOTIDE SEQUENCE</scope>
    <source>
        <strain evidence="1">CBHHK067</strain>
    </source>
</reference>
<comment type="caution">
    <text evidence="1">The sequence shown here is derived from an EMBL/GenBank/DDBJ whole genome shotgun (WGS) entry which is preliminary data.</text>
</comment>
<accession>A0AAD7D993</accession>
<evidence type="ECO:0000313" key="2">
    <source>
        <dbReference type="Proteomes" id="UP001221757"/>
    </source>
</evidence>
<dbReference type="EMBL" id="JARKIE010000099">
    <property type="protein sequence ID" value="KAJ7686060.1"/>
    <property type="molecule type" value="Genomic_DNA"/>
</dbReference>